<keyword evidence="2" id="KW-1185">Reference proteome</keyword>
<name>A0A9D4GJN3_DREPO</name>
<accession>A0A9D4GJN3</accession>
<sequence>MRNYGWAFGIGKGKVIEVLNADNAMRLLGDMTASIKTLSAVATASVKEKKQKKKKKSIADPPEKKTIPQLISKLQDKAVTVKFVCGNMEQKYKLTKAKAWRELIKDELTWIPKKFGLDQYCLRTENGDVLDIDLQPVTCPLQLMVTRDGPWWADDKGLYFRSSPKPKSIFKIPSW</sequence>
<protein>
    <submittedName>
        <fullName evidence="1">Uncharacterized protein</fullName>
    </submittedName>
</protein>
<dbReference type="EMBL" id="JAIWYP010000005">
    <property type="protein sequence ID" value="KAH3818108.1"/>
    <property type="molecule type" value="Genomic_DNA"/>
</dbReference>
<evidence type="ECO:0000313" key="2">
    <source>
        <dbReference type="Proteomes" id="UP000828390"/>
    </source>
</evidence>
<gene>
    <name evidence="1" type="ORF">DPMN_119704</name>
</gene>
<reference evidence="1" key="2">
    <citation type="submission" date="2020-11" db="EMBL/GenBank/DDBJ databases">
        <authorList>
            <person name="McCartney M.A."/>
            <person name="Auch B."/>
            <person name="Kono T."/>
            <person name="Mallez S."/>
            <person name="Becker A."/>
            <person name="Gohl D.M."/>
            <person name="Silverstein K.A.T."/>
            <person name="Koren S."/>
            <person name="Bechman K.B."/>
            <person name="Herman A."/>
            <person name="Abrahante J.E."/>
            <person name="Garbe J."/>
        </authorList>
    </citation>
    <scope>NUCLEOTIDE SEQUENCE</scope>
    <source>
        <strain evidence="1">Duluth1</strain>
        <tissue evidence="1">Whole animal</tissue>
    </source>
</reference>
<comment type="caution">
    <text evidence="1">The sequence shown here is derived from an EMBL/GenBank/DDBJ whole genome shotgun (WGS) entry which is preliminary data.</text>
</comment>
<dbReference type="Proteomes" id="UP000828390">
    <property type="component" value="Unassembled WGS sequence"/>
</dbReference>
<dbReference type="AlphaFoldDB" id="A0A9D4GJN3"/>
<organism evidence="1 2">
    <name type="scientific">Dreissena polymorpha</name>
    <name type="common">Zebra mussel</name>
    <name type="synonym">Mytilus polymorpha</name>
    <dbReference type="NCBI Taxonomy" id="45954"/>
    <lineage>
        <taxon>Eukaryota</taxon>
        <taxon>Metazoa</taxon>
        <taxon>Spiralia</taxon>
        <taxon>Lophotrochozoa</taxon>
        <taxon>Mollusca</taxon>
        <taxon>Bivalvia</taxon>
        <taxon>Autobranchia</taxon>
        <taxon>Heteroconchia</taxon>
        <taxon>Euheterodonta</taxon>
        <taxon>Imparidentia</taxon>
        <taxon>Neoheterodontei</taxon>
        <taxon>Myida</taxon>
        <taxon>Dreissenoidea</taxon>
        <taxon>Dreissenidae</taxon>
        <taxon>Dreissena</taxon>
    </lineage>
</organism>
<reference evidence="1" key="1">
    <citation type="journal article" date="2019" name="bioRxiv">
        <title>The Genome of the Zebra Mussel, Dreissena polymorpha: A Resource for Invasive Species Research.</title>
        <authorList>
            <person name="McCartney M.A."/>
            <person name="Auch B."/>
            <person name="Kono T."/>
            <person name="Mallez S."/>
            <person name="Zhang Y."/>
            <person name="Obille A."/>
            <person name="Becker A."/>
            <person name="Abrahante J.E."/>
            <person name="Garbe J."/>
            <person name="Badalamenti J.P."/>
            <person name="Herman A."/>
            <person name="Mangelson H."/>
            <person name="Liachko I."/>
            <person name="Sullivan S."/>
            <person name="Sone E.D."/>
            <person name="Koren S."/>
            <person name="Silverstein K.A.T."/>
            <person name="Beckman K.B."/>
            <person name="Gohl D.M."/>
        </authorList>
    </citation>
    <scope>NUCLEOTIDE SEQUENCE</scope>
    <source>
        <strain evidence="1">Duluth1</strain>
        <tissue evidence="1">Whole animal</tissue>
    </source>
</reference>
<proteinExistence type="predicted"/>
<evidence type="ECO:0000313" key="1">
    <source>
        <dbReference type="EMBL" id="KAH3818108.1"/>
    </source>
</evidence>